<organism evidence="5 6">
    <name type="scientific">Cryptosporangium phraense</name>
    <dbReference type="NCBI Taxonomy" id="2593070"/>
    <lineage>
        <taxon>Bacteria</taxon>
        <taxon>Bacillati</taxon>
        <taxon>Actinomycetota</taxon>
        <taxon>Actinomycetes</taxon>
        <taxon>Cryptosporangiales</taxon>
        <taxon>Cryptosporangiaceae</taxon>
        <taxon>Cryptosporangium</taxon>
    </lineage>
</organism>
<reference evidence="5 6" key="1">
    <citation type="submission" date="2019-07" db="EMBL/GenBank/DDBJ databases">
        <title>Cryptosporangium phraense sp. nov., isolated from plant litter.</title>
        <authorList>
            <person name="Suriyachadkun C."/>
        </authorList>
    </citation>
    <scope>NUCLEOTIDE SEQUENCE [LARGE SCALE GENOMIC DNA]</scope>
    <source>
        <strain evidence="5 6">A-T 5661</strain>
    </source>
</reference>
<evidence type="ECO:0000256" key="2">
    <source>
        <dbReference type="ARBA" id="ARBA00022737"/>
    </source>
</evidence>
<comment type="caution">
    <text evidence="5">The sequence shown here is derived from an EMBL/GenBank/DDBJ whole genome shotgun (WGS) entry which is preliminary data.</text>
</comment>
<keyword evidence="2" id="KW-0677">Repeat</keyword>
<dbReference type="SUPFAM" id="SSF50998">
    <property type="entry name" value="Quinoprotein alcohol dehydrogenase-like"/>
    <property type="match status" value="1"/>
</dbReference>
<dbReference type="SUPFAM" id="SSF50978">
    <property type="entry name" value="WD40 repeat-like"/>
    <property type="match status" value="2"/>
</dbReference>
<keyword evidence="6" id="KW-1185">Reference proteome</keyword>
<dbReference type="Pfam" id="PF00400">
    <property type="entry name" value="WD40"/>
    <property type="match status" value="1"/>
</dbReference>
<keyword evidence="1 3" id="KW-0853">WD repeat</keyword>
<accession>A0A545AZM0</accession>
<name>A0A545AZM0_9ACTN</name>
<dbReference type="SMART" id="SM00320">
    <property type="entry name" value="WD40"/>
    <property type="match status" value="9"/>
</dbReference>
<evidence type="ECO:0000313" key="6">
    <source>
        <dbReference type="Proteomes" id="UP000317982"/>
    </source>
</evidence>
<feature type="repeat" description="WD" evidence="3">
    <location>
        <begin position="85"/>
        <end position="107"/>
    </location>
</feature>
<evidence type="ECO:0000256" key="1">
    <source>
        <dbReference type="ARBA" id="ARBA00022574"/>
    </source>
</evidence>
<evidence type="ECO:0000313" key="5">
    <source>
        <dbReference type="EMBL" id="TQS46767.1"/>
    </source>
</evidence>
<dbReference type="AlphaFoldDB" id="A0A545AZM0"/>
<dbReference type="EMBL" id="VIRS01000001">
    <property type="protein sequence ID" value="TQS46767.1"/>
    <property type="molecule type" value="Genomic_DNA"/>
</dbReference>
<feature type="repeat" description="WD" evidence="3">
    <location>
        <begin position="383"/>
        <end position="410"/>
    </location>
</feature>
<proteinExistence type="predicted"/>
<dbReference type="Gene3D" id="2.130.10.10">
    <property type="entry name" value="YVTN repeat-like/Quinoprotein amine dehydrogenase"/>
    <property type="match status" value="4"/>
</dbReference>
<dbReference type="OrthoDB" id="218695at2"/>
<dbReference type="InterPro" id="IPR036322">
    <property type="entry name" value="WD40_repeat_dom_sf"/>
</dbReference>
<evidence type="ECO:0000256" key="4">
    <source>
        <dbReference type="SAM" id="MobiDB-lite"/>
    </source>
</evidence>
<sequence length="1102" mass="116407">MPDFALPPRVACARRLEVEARSPWIKGLTWCENADGRPLVAAAAGTYQVQLWDPQSGGVYATLGAADGDVTSIAGLHGPGLAPRLVTAATDGSVDVWDLGRRERTYRLDAGDSAWAALRAWIEPDGRARAAVSSARPDGSRVELWDLDNGRTIRSFGPVRGSVGDVVAWRDASSGRSRIAIGINFSGCEIWDVDTGRLLQSLESSQEAMWALVTAGRPGRSPLLIAGYTDGTLDVWADARKVRQLVGHTSNIRAAAVLESGDTGVLLISASDDGTVRVWHVASGECVATIESGQGMVTAVAALALHDGRAVVALGSADEFANGRLQVWELNIDPPLVDLPAARNTAPLTSADLTVDEWPVRLTGVRPRPVFTWGRNAALTRWPDGRIVLAAAQTGEVRIWDVHTGATISVLRAPGEPRSLAWVPPGTGSPRLVVGYTGYVCRTWMVEDGTWVERDLAGDGSGGNGVTVVDVTERDGRALIAAGRGDGTIELIDADNGATLQTLGDVGPSRRGLVVGADSAGRTMLASLTGSGYVQVHEVDSGELLADRGPYQTPHIAWVPGRDGTLRLAHTTYDMTSRRAPASPVSDVGWWGERDTASIPGLSVPLDVASITALVLPDGRATLLFGGSGHNQSAESEDHLTDGGAVRFYDAETGAELYTLPGRLVQVFALATLPLPDGRFLLATGGTGDESVRLYTVSGPWARPARAPVALAPVTAGLRHAATGLVTLGLRDLWYPLSWIDQLITATGPDGDDDPGIRRLRQLRWPPAARVGLAALLLADRLGAPRFRPPDGSTPGGQLAHLLAALASDPDSRSALPLPPDDVHAAADRLDGRLITLLRILGPDAVAADPLLPLRLRDGARAMPDVDPGLLGLVGAVSPREEAVRPASANAVGGRPDAGGVGRRGPLTRLLPSQLALPADVLDLRAQRGELLFRQQPVESERPPEPVTLILDTSPSTFGPVENALRTVAHLIVVTLWRAGLPAWVITTDRPGLCLPLRERADLAVLWTRRGLIQTGLETGLATARRRGRPLVVLTDWHRAADHPLAPGPSLRLLTSHVPGDEPDASPGPFRDHLPPHPDGPALAGAVRVALRSARVHAGAPR</sequence>
<dbReference type="Proteomes" id="UP000317982">
    <property type="component" value="Unassembled WGS sequence"/>
</dbReference>
<feature type="region of interest" description="Disordered" evidence="4">
    <location>
        <begin position="1048"/>
        <end position="1083"/>
    </location>
</feature>
<dbReference type="PANTHER" id="PTHR19848">
    <property type="entry name" value="WD40 REPEAT PROTEIN"/>
    <property type="match status" value="1"/>
</dbReference>
<dbReference type="InterPro" id="IPR015943">
    <property type="entry name" value="WD40/YVTN_repeat-like_dom_sf"/>
</dbReference>
<protein>
    <submittedName>
        <fullName evidence="5">Uncharacterized protein</fullName>
    </submittedName>
</protein>
<dbReference type="PROSITE" id="PS50294">
    <property type="entry name" value="WD_REPEATS_REGION"/>
    <property type="match status" value="1"/>
</dbReference>
<dbReference type="PANTHER" id="PTHR19848:SF7">
    <property type="entry name" value="F-BOX AND WD-40 DOMAIN PROTEIN 7"/>
    <property type="match status" value="1"/>
</dbReference>
<dbReference type="InterPro" id="IPR011047">
    <property type="entry name" value="Quinoprotein_ADH-like_sf"/>
</dbReference>
<feature type="repeat" description="WD" evidence="3">
    <location>
        <begin position="245"/>
        <end position="289"/>
    </location>
</feature>
<gene>
    <name evidence="5" type="ORF">FL583_00350</name>
</gene>
<dbReference type="PROSITE" id="PS50082">
    <property type="entry name" value="WD_REPEATS_2"/>
    <property type="match status" value="3"/>
</dbReference>
<evidence type="ECO:0000256" key="3">
    <source>
        <dbReference type="PROSITE-ProRule" id="PRU00221"/>
    </source>
</evidence>
<dbReference type="InterPro" id="IPR001680">
    <property type="entry name" value="WD40_rpt"/>
</dbReference>
<dbReference type="InParanoid" id="A0A545AZM0"/>